<evidence type="ECO:0008006" key="4">
    <source>
        <dbReference type="Google" id="ProtNLM"/>
    </source>
</evidence>
<keyword evidence="1" id="KW-0732">Signal</keyword>
<feature type="signal peptide" evidence="1">
    <location>
        <begin position="1"/>
        <end position="21"/>
    </location>
</feature>
<organism evidence="2 3">
    <name type="scientific">Bosea vestrisii</name>
    <dbReference type="NCBI Taxonomy" id="151416"/>
    <lineage>
        <taxon>Bacteria</taxon>
        <taxon>Pseudomonadati</taxon>
        <taxon>Pseudomonadota</taxon>
        <taxon>Alphaproteobacteria</taxon>
        <taxon>Hyphomicrobiales</taxon>
        <taxon>Boseaceae</taxon>
        <taxon>Bosea</taxon>
    </lineage>
</organism>
<reference evidence="3" key="1">
    <citation type="journal article" date="2019" name="Int. J. Syst. Evol. Microbiol.">
        <title>The Global Catalogue of Microorganisms (GCM) 10K type strain sequencing project: providing services to taxonomists for standard genome sequencing and annotation.</title>
        <authorList>
            <consortium name="The Broad Institute Genomics Platform"/>
            <consortium name="The Broad Institute Genome Sequencing Center for Infectious Disease"/>
            <person name="Wu L."/>
            <person name="Ma J."/>
        </authorList>
    </citation>
    <scope>NUCLEOTIDE SEQUENCE [LARGE SCALE GENOMIC DNA]</scope>
    <source>
        <strain evidence="3">CGMCC 1.16326</strain>
    </source>
</reference>
<comment type="caution">
    <text evidence="2">The sequence shown here is derived from an EMBL/GenBank/DDBJ whole genome shotgun (WGS) entry which is preliminary data.</text>
</comment>
<proteinExistence type="predicted"/>
<evidence type="ECO:0000313" key="2">
    <source>
        <dbReference type="EMBL" id="MFC5394795.1"/>
    </source>
</evidence>
<keyword evidence="3" id="KW-1185">Reference proteome</keyword>
<feature type="chain" id="PRO_5045181215" description="UrcA family protein" evidence="1">
    <location>
        <begin position="22"/>
        <end position="93"/>
    </location>
</feature>
<dbReference type="Proteomes" id="UP001596104">
    <property type="component" value="Unassembled WGS sequence"/>
</dbReference>
<evidence type="ECO:0000313" key="3">
    <source>
        <dbReference type="Proteomes" id="UP001596104"/>
    </source>
</evidence>
<dbReference type="RefSeq" id="WP_175506957.1">
    <property type="nucleotide sequence ID" value="NZ_JBHSLV010000033.1"/>
</dbReference>
<sequence>MKLLASTLVAGLLLGSAGAYAQSINIGPGGVSVDPRSPRERAVDREIRREERWRERDRWERRRAYRAERDCRTVTQVRETPRGEVRRTTRVCD</sequence>
<gene>
    <name evidence="2" type="ORF">ACFPPC_19335</name>
</gene>
<dbReference type="EMBL" id="JBHSLV010000033">
    <property type="protein sequence ID" value="MFC5394795.1"/>
    <property type="molecule type" value="Genomic_DNA"/>
</dbReference>
<evidence type="ECO:0000256" key="1">
    <source>
        <dbReference type="SAM" id="SignalP"/>
    </source>
</evidence>
<protein>
    <recommendedName>
        <fullName evidence="4">UrcA family protein</fullName>
    </recommendedName>
</protein>
<accession>A0ABW0HCR6</accession>
<name>A0ABW0HCR6_9HYPH</name>